<evidence type="ECO:0000256" key="2">
    <source>
        <dbReference type="ARBA" id="ARBA00022448"/>
    </source>
</evidence>
<dbReference type="GO" id="GO:0050660">
    <property type="term" value="F:flavin adenine dinucleotide binding"/>
    <property type="evidence" value="ECO:0007669"/>
    <property type="project" value="InterPro"/>
</dbReference>
<evidence type="ECO:0000256" key="1">
    <source>
        <dbReference type="ARBA" id="ARBA00006422"/>
    </source>
</evidence>
<keyword evidence="15" id="KW-1185">Reference proteome</keyword>
<keyword evidence="5 12" id="KW-0479">Metal-binding</keyword>
<comment type="cofactor">
    <cofactor evidence="12">
        <name>[2Fe-2S] cluster</name>
        <dbReference type="ChEBI" id="CHEBI:190135"/>
    </cofactor>
    <text evidence="12">Binds 1 [2Fe-2S] cluster per subunit.</text>
</comment>
<evidence type="ECO:0000313" key="14">
    <source>
        <dbReference type="EMBL" id="QNN50922.1"/>
    </source>
</evidence>
<dbReference type="InterPro" id="IPR039261">
    <property type="entry name" value="FNR_nucleotide-bd"/>
</dbReference>
<dbReference type="GO" id="GO:0046872">
    <property type="term" value="F:metal ion binding"/>
    <property type="evidence" value="ECO:0007669"/>
    <property type="project" value="UniProtKB-KW"/>
</dbReference>
<evidence type="ECO:0000256" key="3">
    <source>
        <dbReference type="ARBA" id="ARBA00022630"/>
    </source>
</evidence>
<evidence type="ECO:0000256" key="11">
    <source>
        <dbReference type="PIRSR" id="PIRSR006816-1"/>
    </source>
</evidence>
<evidence type="ECO:0000256" key="4">
    <source>
        <dbReference type="ARBA" id="ARBA00022714"/>
    </source>
</evidence>
<dbReference type="InterPro" id="IPR019480">
    <property type="entry name" value="Dihydroorotate_DH_Fe-S-bd"/>
</dbReference>
<accession>A0A7G9R5P7</accession>
<evidence type="ECO:0000313" key="15">
    <source>
        <dbReference type="Proteomes" id="UP000515976"/>
    </source>
</evidence>
<keyword evidence="9 12" id="KW-0411">Iron-sulfur</keyword>
<evidence type="ECO:0000256" key="8">
    <source>
        <dbReference type="ARBA" id="ARBA00023004"/>
    </source>
</evidence>
<name>A0A7G9R5P7_9MICO</name>
<dbReference type="InterPro" id="IPR037117">
    <property type="entry name" value="Dihydroorotate_DH_ele_sf"/>
</dbReference>
<dbReference type="InterPro" id="IPR012165">
    <property type="entry name" value="Cyt_c3_hydrogenase_gsu"/>
</dbReference>
<dbReference type="Gene3D" id="2.40.30.10">
    <property type="entry name" value="Translation factors"/>
    <property type="match status" value="1"/>
</dbReference>
<dbReference type="SUPFAM" id="SSF63380">
    <property type="entry name" value="Riboflavin synthase domain-like"/>
    <property type="match status" value="1"/>
</dbReference>
<dbReference type="PROSITE" id="PS51384">
    <property type="entry name" value="FAD_FR"/>
    <property type="match status" value="1"/>
</dbReference>
<feature type="binding site" evidence="11">
    <location>
        <begin position="79"/>
        <end position="80"/>
    </location>
    <ligand>
        <name>FAD</name>
        <dbReference type="ChEBI" id="CHEBI:57692"/>
    </ligand>
</feature>
<feature type="binding site" evidence="12">
    <location>
        <position position="231"/>
    </location>
    <ligand>
        <name>[2Fe-2S] cluster</name>
        <dbReference type="ChEBI" id="CHEBI:190135"/>
    </ligand>
</feature>
<comment type="similarity">
    <text evidence="1">Belongs to the PyrK family.</text>
</comment>
<keyword evidence="2" id="KW-0813">Transport</keyword>
<dbReference type="CDD" id="cd06218">
    <property type="entry name" value="DHOD_e_trans"/>
    <property type="match status" value="1"/>
</dbReference>
<keyword evidence="8 12" id="KW-0408">Iron</keyword>
<dbReference type="InterPro" id="IPR017927">
    <property type="entry name" value="FAD-bd_FR_type"/>
</dbReference>
<keyword evidence="3 11" id="KW-0285">Flavoprotein</keyword>
<feature type="binding site" evidence="12">
    <location>
        <position position="251"/>
    </location>
    <ligand>
        <name>[2Fe-2S] cluster</name>
        <dbReference type="ChEBI" id="CHEBI:190135"/>
    </ligand>
</feature>
<keyword evidence="7" id="KW-0249">Electron transport</keyword>
<feature type="binding site" evidence="12">
    <location>
        <position position="226"/>
    </location>
    <ligand>
        <name>[2Fe-2S] cluster</name>
        <dbReference type="ChEBI" id="CHEBI:190135"/>
    </ligand>
</feature>
<dbReference type="KEGG" id="pei:H9L10_05215"/>
<dbReference type="PANTHER" id="PTHR43513:SF3">
    <property type="entry name" value="DIHYDROOROTATE DEHYDROGENASE B (NAD(+)), ELECTRON TRANSFER SUBUNIT-RELATED"/>
    <property type="match status" value="1"/>
</dbReference>
<sequence>MLQVGGELIASRRAGAYHHLTLVAPGVAELAAPGQFVALAVGGATSATLLRRCFSIHRVTPSGTYGGTVDVVVAARGAGTRWLTSLRVHDPVDVVGPLGRPFPLPTEPVPCVLVGGGYGSAPLFWLAEVLRERGCPVEMVLGAASEDRLFGVLQARRSADGVTVTTDDGSAGHRGWVSDVLGDVVDRLGAGVVYACGPMGMLRSVTEVASAHGAVAQVAVEESMACGIGVCMTCVLPVRGGDGVTRMVRSCVGGPVFRGDRVRWDAIGDGVTRVPEDALGAPHPGGH</sequence>
<dbReference type="Pfam" id="PF10418">
    <property type="entry name" value="DHODB_Fe-S_bind"/>
    <property type="match status" value="1"/>
</dbReference>
<feature type="binding site" evidence="12">
    <location>
        <position position="234"/>
    </location>
    <ligand>
        <name>[2Fe-2S] cluster</name>
        <dbReference type="ChEBI" id="CHEBI:190135"/>
    </ligand>
</feature>
<evidence type="ECO:0000256" key="12">
    <source>
        <dbReference type="PIRSR" id="PIRSR006816-2"/>
    </source>
</evidence>
<evidence type="ECO:0000256" key="9">
    <source>
        <dbReference type="ARBA" id="ARBA00023014"/>
    </source>
</evidence>
<dbReference type="EMBL" id="CP060712">
    <property type="protein sequence ID" value="QNN50922.1"/>
    <property type="molecule type" value="Genomic_DNA"/>
</dbReference>
<proteinExistence type="inferred from homology"/>
<evidence type="ECO:0000256" key="7">
    <source>
        <dbReference type="ARBA" id="ARBA00022982"/>
    </source>
</evidence>
<dbReference type="PIRSF" id="PIRSF006816">
    <property type="entry name" value="Cyc3_hyd_g"/>
    <property type="match status" value="1"/>
</dbReference>
<dbReference type="Proteomes" id="UP000515976">
    <property type="component" value="Chromosome"/>
</dbReference>
<dbReference type="Gene3D" id="3.40.50.80">
    <property type="entry name" value="Nucleotide-binding domain of ferredoxin-NADP reductase (FNR) module"/>
    <property type="match status" value="1"/>
</dbReference>
<dbReference type="AlphaFoldDB" id="A0A7G9R5P7"/>
<comment type="cofactor">
    <cofactor evidence="10">
        <name>[2Fe-2S] cluster</name>
        <dbReference type="ChEBI" id="CHEBI:190135"/>
    </cofactor>
</comment>
<evidence type="ECO:0000259" key="13">
    <source>
        <dbReference type="PROSITE" id="PS51384"/>
    </source>
</evidence>
<dbReference type="GO" id="GO:0051537">
    <property type="term" value="F:2 iron, 2 sulfur cluster binding"/>
    <property type="evidence" value="ECO:0007669"/>
    <property type="project" value="UniProtKB-KW"/>
</dbReference>
<dbReference type="InterPro" id="IPR017938">
    <property type="entry name" value="Riboflavin_synthase-like_b-brl"/>
</dbReference>
<evidence type="ECO:0000256" key="5">
    <source>
        <dbReference type="ARBA" id="ARBA00022723"/>
    </source>
</evidence>
<dbReference type="InterPro" id="IPR050353">
    <property type="entry name" value="PyrK_electron_transfer"/>
</dbReference>
<protein>
    <submittedName>
        <fullName evidence="14">Dihydroorotate dehydrogenase electron transfer subunit</fullName>
    </submittedName>
</protein>
<keyword evidence="6 11" id="KW-0274">FAD</keyword>
<evidence type="ECO:0000256" key="6">
    <source>
        <dbReference type="ARBA" id="ARBA00022827"/>
    </source>
</evidence>
<comment type="cofactor">
    <cofactor evidence="11">
        <name>FAD</name>
        <dbReference type="ChEBI" id="CHEBI:57692"/>
    </cofactor>
    <text evidence="11">Binds 1 FAD per subunit.</text>
</comment>
<dbReference type="GO" id="GO:0006221">
    <property type="term" value="P:pyrimidine nucleotide biosynthetic process"/>
    <property type="evidence" value="ECO:0007669"/>
    <property type="project" value="InterPro"/>
</dbReference>
<dbReference type="Gene3D" id="2.10.240.10">
    <property type="entry name" value="Dihydroorotate dehydrogenase, electron transfer subunit"/>
    <property type="match status" value="1"/>
</dbReference>
<reference evidence="14 15" key="1">
    <citation type="submission" date="2020-08" db="EMBL/GenBank/DDBJ databases">
        <title>Genome sequence of Phycicoccus endophyticus JCM 31784T.</title>
        <authorList>
            <person name="Hyun D.-W."/>
            <person name="Bae J.-W."/>
        </authorList>
    </citation>
    <scope>NUCLEOTIDE SEQUENCE [LARGE SCALE GENOMIC DNA]</scope>
    <source>
        <strain evidence="14 15">JCM 31784</strain>
    </source>
</reference>
<feature type="binding site" evidence="11">
    <location>
        <begin position="52"/>
        <end position="55"/>
    </location>
    <ligand>
        <name>FAD</name>
        <dbReference type="ChEBI" id="CHEBI:57692"/>
    </ligand>
</feature>
<feature type="domain" description="FAD-binding FR-type" evidence="13">
    <location>
        <begin position="1"/>
        <end position="104"/>
    </location>
</feature>
<organism evidence="14 15">
    <name type="scientific">Phycicoccus endophyticus</name>
    <dbReference type="NCBI Taxonomy" id="1690220"/>
    <lineage>
        <taxon>Bacteria</taxon>
        <taxon>Bacillati</taxon>
        <taxon>Actinomycetota</taxon>
        <taxon>Actinomycetes</taxon>
        <taxon>Micrococcales</taxon>
        <taxon>Intrasporangiaceae</taxon>
        <taxon>Phycicoccus</taxon>
    </lineage>
</organism>
<keyword evidence="4 12" id="KW-0001">2Fe-2S</keyword>
<gene>
    <name evidence="14" type="ORF">H9L10_05215</name>
</gene>
<dbReference type="PANTHER" id="PTHR43513">
    <property type="entry name" value="DIHYDROOROTATE DEHYDROGENASE B (NAD(+)), ELECTRON TRANSFER SUBUNIT"/>
    <property type="match status" value="1"/>
</dbReference>
<dbReference type="GO" id="GO:0016491">
    <property type="term" value="F:oxidoreductase activity"/>
    <property type="evidence" value="ECO:0007669"/>
    <property type="project" value="InterPro"/>
</dbReference>
<dbReference type="SUPFAM" id="SSF52343">
    <property type="entry name" value="Ferredoxin reductase-like, C-terminal NADP-linked domain"/>
    <property type="match status" value="1"/>
</dbReference>
<evidence type="ECO:0000256" key="10">
    <source>
        <dbReference type="ARBA" id="ARBA00034078"/>
    </source>
</evidence>